<sequence length="2503" mass="277184">MDSPATSASSPVVQIGTTFYVPAGGPPSTSPSPPSSPSHPLQVASSPPSLTKSLSDLNGSEKQCSSPPHLWPCASSPRPHASHEYFLEDVRKYSAVLSERSQAQQQNNHRDENELADYGKERKYMTNGEGGRDHEEAPEKSLIPKRIVQDSSVDVPSPAVFKQNSFPKNLLEQKKKTSDSACVLNGEKSRSAYDRFPSAAFCSATSFPLLQSRSGSDSSLSFNETSRGIRRDLSSSSSLLFSRSSSFPTGFRQGEQEEERKCEDDEVDVSCELNKKEEGSSVTRSQSSSLCSIKGTNPATDMSMLFLKSSHGEHSGFTHTSSPCSPTPLSGEAGTTTDNNGEEEGEQGGEAVCDDPAETSAVYSFLLAGLEIQDQQAKETRMVAQEEDEHERNDLTAVVDAVTDGHTPSSSFTGRPLGEEAIGREEGSNERGDKEEGQPQVTGGGGKNVSIDDDKNEARVASRVEGGEEKKNFPEGWSCRRDVRRQEERHHDKGRTRGKETGEEEDAELKIQRIDEGMDSEREQEEEEDQQHPQGAHEIEGLEQVREREEVKKTISAGVYTPSSNCLSPPVLPRGHSPFRPPSGSPARSLEGDSRQRVKRDVKDHLVSSSSASSSSSSPFSPPLHHSFSAPQEAWQFSGPTPSSFPAEKKEVKSIEETAEKHDENLGVRFPSLKERGRSFERYPRIEEDEEQSPQKSKERRDERFRSRKKRVLTQKRIPAGTGRGTTFGVIMSENFLPCFSRKKGLPQGGEQGCDYFLHRLKRVLSTRTFPWNDTSSSPPRLFLVSLEMGCDPIRFTEHILLSSLPEGEVEEEDEEEEESCFYAPRLYHLLQLKHEGRSLSQLHRRCGHNHHCRRIRSLIGGDGCTYRYIPENNVRELEFFQLVYKAGDRSLSQQDEEPQSCSGSLSPSSKTRRRRRTFPYIGDLSLSAPFSSGKSPFSKSTSSQSFVILPRSSSSIWYPSLSLSSSSLSSPFNSMMVKKNTNEGVILPSSFSCPRTFEQSSFSHEREHDGDRPRTSSHVSPSSTNVPPLRYFSTSSFSSLLLTRPSRSSSSSSSPFSIGAKKHRESSVDDDFVRRRSSLLPRQSTHQSYLRDVDSDENREDRDRFSPERTREKRRNMHPPSTKNITATGRLVKEENTEEDAFEEEEEEEETEPITTLRVEDDEGEKTVLEICQDAPSVPCHHSVLPMYSRRLLSSRKWRPFSSVFDSFSSSSSSTSSSCCFSASQSKKSHVFSSPPLLPHRRSSSSHHPYVSSSPVDAPLSYSFTSSSTSSLLPPSVLQSFKHRRRLHKREHPTRSAVSPSLPSVSSDGPYASSCSPSSSSSPSPEKKTSFSRGLSKHIERDQGIEKSTSLLPGHLEGSQWFHKILSKGKEASENVVGEVRNQIIAAASRVAASLGDGPSPSSFAEIDLPSNSFSLSSEISCTTSSSSPSDCDVDSDRSISSDSPRSPEEGGPPSSSSSRNLHCSEENSGACVDGEIPEEAAVPSSHTRQGKAENIEGIVDEGSGEEAQGMMSTLTPTNATRKRVKDRKTREKEEREERSKKGNEKREKDKKISTSMNAEERGQKDPPFSSPSSFIPSTWSRAHSHISQGLSSYWSGMVSEKSLSKAFDALLGGGGREYNKSSTATGSSCCSSHNMDSNRKVHVERSSSCSPLRSVEVTKKKNAEECTSLAPELSHQESKKQIEDSSSSFAPLLSSSSNSTPLKKKDSGVAPSVRKRESDASQSLYLAGHDQTEEKGTEGENRDLLSLSRGETRSAPREEYKESSPDMTNSHGESFSSPSVCRKKEEEKAQQFPGEENPQLYRVNSRIARFSSSSPSSLNSPEAAGAAAPRAAQQGQQRRSRQGLEALPSLVEAEEEEGEEEEEEEGPEERVSQSSLEFLRQNSLIFEYEGTALVRPSAASLQDVQRRKLFKLLCENVEKELGDRRNPEEGRETRRAVSRVSLKQAEKQSSSGEKDKMLETSPALSVPFDQVIPYASPSGQQEREDDDLSIGTQMGWRGRGGRQRGEEEENDGDPSLAPSSSTSVTLMRRGQEGISTYPLVWELGGEDAEESSKHVHPTQRGKGKRLLDSHVTTLGGVGGEGGAGSLNGGLLMMKLSPSVRHYRQPCFVELKLGRSYIGMHPGDVPAWEARCIAQGVSMTKRRLAVEKRKQVKDALQRTYDPMTAIKLATNLSAADVGLAELAPFLSVEQLDALLKSWSQEEKIVSSHQWLLGFRLSYVTFVEPSNAARSRSRRRTLDRSQCASLGAQQVSSLLRRLFRIYPAMASKCVVKLSALLEWLRHQREFRFYSTSLVLFFDASDPLTTCDCRWDSFSNIVRCHENERRSLSSDGERSKDTSPAREKNEVVSSSSSSLVQGGEGRSRSYVDMKGCNEEEKEKNEKESEEEEDERMKDKAGEKKNAHGVRRDNGMHLEGGLPKREGEGRRDHANKNGNESDDEEGCEKKKKDQEEKRNDKDIERRGQIDQDVNEGIRHGLTILLNIARDCLWGRKERKKVKKTLEDGE</sequence>
<feature type="region of interest" description="Disordered" evidence="4">
    <location>
        <begin position="1044"/>
        <end position="1164"/>
    </location>
</feature>
<feature type="compositionally biased region" description="Basic and acidic residues" evidence="4">
    <location>
        <begin position="108"/>
        <end position="139"/>
    </location>
</feature>
<feature type="region of interest" description="Disordered" evidence="4">
    <location>
        <begin position="209"/>
        <end position="268"/>
    </location>
</feature>
<feature type="compositionally biased region" description="Basic and acidic residues" evidence="4">
    <location>
        <begin position="647"/>
        <end position="686"/>
    </location>
</feature>
<dbReference type="RefSeq" id="XP_067926059.1">
    <property type="nucleotide sequence ID" value="XM_068061963.1"/>
</dbReference>
<feature type="compositionally biased region" description="Low complexity" evidence="4">
    <location>
        <begin position="1568"/>
        <end position="1579"/>
    </location>
</feature>
<feature type="region of interest" description="Disordered" evidence="4">
    <location>
        <begin position="999"/>
        <end position="1028"/>
    </location>
</feature>
<dbReference type="VEuPathDB" id="ToxoDB:CSUI_001758"/>
<feature type="compositionally biased region" description="Basic and acidic residues" evidence="4">
    <location>
        <begin position="254"/>
        <end position="263"/>
    </location>
</feature>
<keyword evidence="3 5" id="KW-0418">Kinase</keyword>
<feature type="region of interest" description="Disordered" evidence="4">
    <location>
        <begin position="1230"/>
        <end position="1253"/>
    </location>
</feature>
<reference evidence="5 6" key="1">
    <citation type="journal article" date="2017" name="Int. J. Parasitol.">
        <title>The genome of the protozoan parasite Cystoisospora suis and a reverse vaccinology approach to identify vaccine candidates.</title>
        <authorList>
            <person name="Palmieri N."/>
            <person name="Shrestha A."/>
            <person name="Ruttkowski B."/>
            <person name="Beck T."/>
            <person name="Vogl C."/>
            <person name="Tomley F."/>
            <person name="Blake D.P."/>
            <person name="Joachim A."/>
        </authorList>
    </citation>
    <scope>NUCLEOTIDE SEQUENCE [LARGE SCALE GENOMIC DNA]</scope>
    <source>
        <strain evidence="5 6">Wien I</strain>
    </source>
</reference>
<comment type="caution">
    <text evidence="5">The sequence shown here is derived from an EMBL/GenBank/DDBJ whole genome shotgun (WGS) entry which is preliminary data.</text>
</comment>
<feature type="compositionally biased region" description="Basic and acidic residues" evidence="4">
    <location>
        <begin position="1922"/>
        <end position="1937"/>
    </location>
</feature>
<feature type="compositionally biased region" description="Acidic residues" evidence="4">
    <location>
        <begin position="1137"/>
        <end position="1153"/>
    </location>
</feature>
<feature type="compositionally biased region" description="Basic and acidic residues" evidence="4">
    <location>
        <begin position="590"/>
        <end position="606"/>
    </location>
</feature>
<dbReference type="EMBL" id="MIGC01000705">
    <property type="protein sequence ID" value="PHJ24386.1"/>
    <property type="molecule type" value="Genomic_DNA"/>
</dbReference>
<gene>
    <name evidence="5" type="ORF">CSUI_001758</name>
</gene>
<dbReference type="GO" id="GO:0032958">
    <property type="term" value="P:inositol phosphate biosynthetic process"/>
    <property type="evidence" value="ECO:0007669"/>
    <property type="project" value="InterPro"/>
</dbReference>
<feature type="compositionally biased region" description="Basic and acidic residues" evidence="4">
    <location>
        <begin position="1530"/>
        <end position="1566"/>
    </location>
</feature>
<feature type="region of interest" description="Disordered" evidence="4">
    <location>
        <begin position="2324"/>
        <end position="2470"/>
    </location>
</feature>
<feature type="compositionally biased region" description="Polar residues" evidence="4">
    <location>
        <begin position="1"/>
        <end position="17"/>
    </location>
</feature>
<feature type="compositionally biased region" description="Basic and acidic residues" evidence="4">
    <location>
        <begin position="1732"/>
        <end position="1745"/>
    </location>
</feature>
<feature type="compositionally biased region" description="Basic and acidic residues" evidence="4">
    <location>
        <begin position="1004"/>
        <end position="1015"/>
    </location>
</feature>
<feature type="compositionally biased region" description="Basic and acidic residues" evidence="4">
    <location>
        <begin position="508"/>
        <end position="521"/>
    </location>
</feature>
<feature type="compositionally biased region" description="Low complexity" evidence="4">
    <location>
        <begin position="1623"/>
        <end position="1634"/>
    </location>
</feature>
<dbReference type="Proteomes" id="UP000221165">
    <property type="component" value="Unassembled WGS sequence"/>
</dbReference>
<feature type="compositionally biased region" description="Polar residues" evidence="4">
    <location>
        <begin position="43"/>
        <end position="66"/>
    </location>
</feature>
<feature type="compositionally biased region" description="Basic and acidic residues" evidence="4">
    <location>
        <begin position="2360"/>
        <end position="2381"/>
    </location>
</feature>
<feature type="compositionally biased region" description="Low complexity" evidence="4">
    <location>
        <begin position="901"/>
        <end position="910"/>
    </location>
</feature>
<feature type="compositionally biased region" description="Low complexity" evidence="4">
    <location>
        <begin position="1442"/>
        <end position="1461"/>
    </location>
</feature>
<feature type="compositionally biased region" description="Acidic residues" evidence="4">
    <location>
        <begin position="340"/>
        <end position="354"/>
    </location>
</feature>
<evidence type="ECO:0000313" key="6">
    <source>
        <dbReference type="Proteomes" id="UP000221165"/>
    </source>
</evidence>
<feature type="compositionally biased region" description="Low complexity" evidence="4">
    <location>
        <begin position="209"/>
        <end position="221"/>
    </location>
</feature>
<feature type="compositionally biased region" description="Basic and acidic residues" evidence="4">
    <location>
        <begin position="2389"/>
        <end position="2429"/>
    </location>
</feature>
<feature type="compositionally biased region" description="Polar residues" evidence="4">
    <location>
        <begin position="1767"/>
        <end position="1781"/>
    </location>
</feature>
<proteinExistence type="inferred from homology"/>
<name>A0A2C6LBT2_9APIC</name>
<dbReference type="GO" id="GO:0016301">
    <property type="term" value="F:kinase activity"/>
    <property type="evidence" value="ECO:0007669"/>
    <property type="project" value="UniProtKB-KW"/>
</dbReference>
<feature type="compositionally biased region" description="Low complexity" evidence="4">
    <location>
        <begin position="1813"/>
        <end position="1839"/>
    </location>
</feature>
<organism evidence="5 6">
    <name type="scientific">Cystoisospora suis</name>
    <dbReference type="NCBI Taxonomy" id="483139"/>
    <lineage>
        <taxon>Eukaryota</taxon>
        <taxon>Sar</taxon>
        <taxon>Alveolata</taxon>
        <taxon>Apicomplexa</taxon>
        <taxon>Conoidasida</taxon>
        <taxon>Coccidia</taxon>
        <taxon>Eucoccidiorida</taxon>
        <taxon>Eimeriorina</taxon>
        <taxon>Sarcocystidae</taxon>
        <taxon>Cystoisospora</taxon>
    </lineage>
</organism>
<feature type="compositionally biased region" description="Basic and acidic residues" evidence="4">
    <location>
        <begin position="1100"/>
        <end position="1112"/>
    </location>
</feature>
<evidence type="ECO:0000313" key="5">
    <source>
        <dbReference type="EMBL" id="PHJ24386.1"/>
    </source>
</evidence>
<feature type="region of interest" description="Disordered" evidence="4">
    <location>
        <begin position="1616"/>
        <end position="1877"/>
    </location>
</feature>
<feature type="compositionally biased region" description="Basic and acidic residues" evidence="4">
    <location>
        <begin position="535"/>
        <end position="553"/>
    </location>
</feature>
<evidence type="ECO:0000256" key="1">
    <source>
        <dbReference type="ARBA" id="ARBA00007374"/>
    </source>
</evidence>
<feature type="compositionally biased region" description="Basic and acidic residues" evidence="4">
    <location>
        <begin position="450"/>
        <end position="501"/>
    </location>
</feature>
<feature type="region of interest" description="Disordered" evidence="4">
    <location>
        <begin position="97"/>
        <end position="182"/>
    </location>
</feature>
<comment type="similarity">
    <text evidence="1">Belongs to the inositol phosphokinase (IPK) family.</text>
</comment>
<keyword evidence="6" id="KW-1185">Reference proteome</keyword>
<feature type="region of interest" description="Disordered" evidence="4">
    <location>
        <begin position="892"/>
        <end position="914"/>
    </location>
</feature>
<evidence type="ECO:0000256" key="3">
    <source>
        <dbReference type="ARBA" id="ARBA00022777"/>
    </source>
</evidence>
<feature type="compositionally biased region" description="Basic and acidic residues" evidence="4">
    <location>
        <begin position="2324"/>
        <end position="2345"/>
    </location>
</feature>
<evidence type="ECO:0000256" key="2">
    <source>
        <dbReference type="ARBA" id="ARBA00022679"/>
    </source>
</evidence>
<feature type="compositionally biased region" description="Low complexity" evidence="4">
    <location>
        <begin position="1044"/>
        <end position="1058"/>
    </location>
</feature>
<feature type="region of interest" description="Disordered" evidence="4">
    <location>
        <begin position="1"/>
        <end position="79"/>
    </location>
</feature>
<feature type="compositionally biased region" description="Basic and acidic residues" evidence="4">
    <location>
        <begin position="1752"/>
        <end position="1766"/>
    </location>
</feature>
<feature type="compositionally biased region" description="Basic and acidic residues" evidence="4">
    <location>
        <begin position="2441"/>
        <end position="2463"/>
    </location>
</feature>
<feature type="compositionally biased region" description="Basic and acidic residues" evidence="4">
    <location>
        <begin position="696"/>
        <end position="705"/>
    </location>
</feature>
<keyword evidence="2" id="KW-0808">Transferase</keyword>
<feature type="compositionally biased region" description="Polar residues" evidence="4">
    <location>
        <begin position="317"/>
        <end position="328"/>
    </location>
</feature>
<protein>
    <submittedName>
        <fullName evidence="5">Inositol polyphosphate kinase</fullName>
    </submittedName>
</protein>
<dbReference type="Pfam" id="PF03770">
    <property type="entry name" value="IPK"/>
    <property type="match status" value="1"/>
</dbReference>
<feature type="compositionally biased region" description="Low complexity" evidence="4">
    <location>
        <begin position="1687"/>
        <end position="1701"/>
    </location>
</feature>
<feature type="compositionally biased region" description="Low complexity" evidence="4">
    <location>
        <begin position="608"/>
        <end position="631"/>
    </location>
</feature>
<feature type="region of interest" description="Disordered" evidence="4">
    <location>
        <begin position="312"/>
        <end position="354"/>
    </location>
</feature>
<feature type="region of interest" description="Disordered" evidence="4">
    <location>
        <begin position="1285"/>
        <end position="1343"/>
    </location>
</feature>
<dbReference type="GeneID" id="94425174"/>
<feature type="compositionally biased region" description="Basic and acidic residues" evidence="4">
    <location>
        <begin position="417"/>
        <end position="437"/>
    </location>
</feature>
<dbReference type="SUPFAM" id="SSF56104">
    <property type="entry name" value="SAICAR synthase-like"/>
    <property type="match status" value="1"/>
</dbReference>
<feature type="compositionally biased region" description="Acidic residues" evidence="4">
    <location>
        <begin position="1854"/>
        <end position="1869"/>
    </location>
</feature>
<dbReference type="InterPro" id="IPR038286">
    <property type="entry name" value="IPK_sf"/>
</dbReference>
<feature type="region of interest" description="Disordered" evidence="4">
    <location>
        <begin position="376"/>
        <end position="710"/>
    </location>
</feature>
<dbReference type="InterPro" id="IPR005522">
    <property type="entry name" value="IPK"/>
</dbReference>
<feature type="region of interest" description="Disordered" evidence="4">
    <location>
        <begin position="1417"/>
        <end position="1588"/>
    </location>
</feature>
<feature type="compositionally biased region" description="Basic and acidic residues" evidence="4">
    <location>
        <begin position="1676"/>
        <end position="1685"/>
    </location>
</feature>
<feature type="compositionally biased region" description="Low complexity" evidence="4">
    <location>
        <begin position="1297"/>
        <end position="1325"/>
    </location>
</feature>
<feature type="compositionally biased region" description="Basic and acidic residues" evidence="4">
    <location>
        <begin position="1638"/>
        <end position="1647"/>
    </location>
</feature>
<evidence type="ECO:0000256" key="4">
    <source>
        <dbReference type="SAM" id="MobiDB-lite"/>
    </source>
</evidence>
<accession>A0A2C6LBT2</accession>
<dbReference type="OrthoDB" id="10398049at2759"/>
<feature type="compositionally biased region" description="Basic and acidic residues" evidence="4">
    <location>
        <begin position="1066"/>
        <end position="1075"/>
    </location>
</feature>
<feature type="compositionally biased region" description="Polar residues" evidence="4">
    <location>
        <begin position="1512"/>
        <end position="1521"/>
    </location>
</feature>
<feature type="compositionally biased region" description="Low complexity" evidence="4">
    <location>
        <begin position="1417"/>
        <end position="1432"/>
    </location>
</feature>
<feature type="region of interest" description="Disordered" evidence="4">
    <location>
        <begin position="1922"/>
        <end position="2026"/>
    </location>
</feature>
<feature type="compositionally biased region" description="Polar residues" evidence="4">
    <location>
        <begin position="1017"/>
        <end position="1027"/>
    </location>
</feature>
<feature type="compositionally biased region" description="Pro residues" evidence="4">
    <location>
        <begin position="24"/>
        <end position="37"/>
    </location>
</feature>
<dbReference type="Gene3D" id="3.30.470.160">
    <property type="entry name" value="Inositol polyphosphate kinase"/>
    <property type="match status" value="1"/>
</dbReference>
<feature type="compositionally biased region" description="Low complexity" evidence="4">
    <location>
        <begin position="234"/>
        <end position="246"/>
    </location>
</feature>